<comment type="caution">
    <text evidence="1">The sequence shown here is derived from an EMBL/GenBank/DDBJ whole genome shotgun (WGS) entry which is preliminary data.</text>
</comment>
<sequence length="117" mass="13646">MDERFSYTGLPPKIEPRLYGNKFYLVFRSKRSSAMVHTAEQSLERNWRKFFGDRRAPFTSLPGRHIYAHGIGLTSASCLKNRHFSLQILKDPRINTLETQVNTGSWLSEQKEEQKDV</sequence>
<dbReference type="Proteomes" id="UP000762676">
    <property type="component" value="Unassembled WGS sequence"/>
</dbReference>
<proteinExistence type="predicted"/>
<keyword evidence="2" id="KW-1185">Reference proteome</keyword>
<dbReference type="EMBL" id="BMAT01003294">
    <property type="protein sequence ID" value="GFS23034.1"/>
    <property type="molecule type" value="Genomic_DNA"/>
</dbReference>
<evidence type="ECO:0000313" key="1">
    <source>
        <dbReference type="EMBL" id="GFS23034.1"/>
    </source>
</evidence>
<protein>
    <submittedName>
        <fullName evidence="1">Uncharacterized protein</fullName>
    </submittedName>
</protein>
<name>A0AAV4JLP3_9GAST</name>
<evidence type="ECO:0000313" key="2">
    <source>
        <dbReference type="Proteomes" id="UP000762676"/>
    </source>
</evidence>
<organism evidence="1 2">
    <name type="scientific">Elysia marginata</name>
    <dbReference type="NCBI Taxonomy" id="1093978"/>
    <lineage>
        <taxon>Eukaryota</taxon>
        <taxon>Metazoa</taxon>
        <taxon>Spiralia</taxon>
        <taxon>Lophotrochozoa</taxon>
        <taxon>Mollusca</taxon>
        <taxon>Gastropoda</taxon>
        <taxon>Heterobranchia</taxon>
        <taxon>Euthyneura</taxon>
        <taxon>Panpulmonata</taxon>
        <taxon>Sacoglossa</taxon>
        <taxon>Placobranchoidea</taxon>
        <taxon>Plakobranchidae</taxon>
        <taxon>Elysia</taxon>
    </lineage>
</organism>
<gene>
    <name evidence="1" type="ORF">ElyMa_001629700</name>
</gene>
<reference evidence="1 2" key="1">
    <citation type="journal article" date="2021" name="Elife">
        <title>Chloroplast acquisition without the gene transfer in kleptoplastic sea slugs, Plakobranchus ocellatus.</title>
        <authorList>
            <person name="Maeda T."/>
            <person name="Takahashi S."/>
            <person name="Yoshida T."/>
            <person name="Shimamura S."/>
            <person name="Takaki Y."/>
            <person name="Nagai Y."/>
            <person name="Toyoda A."/>
            <person name="Suzuki Y."/>
            <person name="Arimoto A."/>
            <person name="Ishii H."/>
            <person name="Satoh N."/>
            <person name="Nishiyama T."/>
            <person name="Hasebe M."/>
            <person name="Maruyama T."/>
            <person name="Minagawa J."/>
            <person name="Obokata J."/>
            <person name="Shigenobu S."/>
        </authorList>
    </citation>
    <scope>NUCLEOTIDE SEQUENCE [LARGE SCALE GENOMIC DNA]</scope>
</reference>
<dbReference type="AlphaFoldDB" id="A0AAV4JLP3"/>
<accession>A0AAV4JLP3</accession>